<dbReference type="RefSeq" id="WP_048598211.1">
    <property type="nucleotide sequence ID" value="NZ_CVPC01000004.1"/>
</dbReference>
<name>A0A0U1NJ92_9RHOB</name>
<reference evidence="8 9" key="1">
    <citation type="submission" date="2015-04" db="EMBL/GenBank/DDBJ databases">
        <authorList>
            <person name="Syromyatnikov M.Y."/>
            <person name="Popov V.N."/>
        </authorList>
    </citation>
    <scope>NUCLEOTIDE SEQUENCE [LARGE SCALE GENOMIC DNA]</scope>
    <source>
        <strain evidence="8 9">CECT 5292</strain>
    </source>
</reference>
<keyword evidence="9" id="KW-1185">Reference proteome</keyword>
<dbReference type="InterPro" id="IPR002355">
    <property type="entry name" value="Cu_oxidase_Cu_BS"/>
</dbReference>
<evidence type="ECO:0000313" key="9">
    <source>
        <dbReference type="Proteomes" id="UP000048949"/>
    </source>
</evidence>
<dbReference type="GO" id="GO:0005507">
    <property type="term" value="F:copper ion binding"/>
    <property type="evidence" value="ECO:0007669"/>
    <property type="project" value="InterPro"/>
</dbReference>
<dbReference type="OrthoDB" id="9757546at2"/>
<feature type="region of interest" description="Disordered" evidence="3">
    <location>
        <begin position="297"/>
        <end position="324"/>
    </location>
</feature>
<evidence type="ECO:0000256" key="2">
    <source>
        <dbReference type="ARBA" id="ARBA00023002"/>
    </source>
</evidence>
<evidence type="ECO:0000313" key="8">
    <source>
        <dbReference type="EMBL" id="CRK74765.1"/>
    </source>
</evidence>
<evidence type="ECO:0000259" key="5">
    <source>
        <dbReference type="Pfam" id="PF00394"/>
    </source>
</evidence>
<protein>
    <submittedName>
        <fullName evidence="8">Multicopper oxidase mco</fullName>
        <ecNumber evidence="8">1.-.-.-</ecNumber>
    </submittedName>
</protein>
<dbReference type="EC" id="1.-.-.-" evidence="8"/>
<dbReference type="AlphaFoldDB" id="A0A0U1NJ92"/>
<dbReference type="Pfam" id="PF07731">
    <property type="entry name" value="Cu-oxidase_2"/>
    <property type="match status" value="1"/>
</dbReference>
<dbReference type="Proteomes" id="UP000048949">
    <property type="component" value="Unassembled WGS sequence"/>
</dbReference>
<dbReference type="CDD" id="cd13861">
    <property type="entry name" value="CuRO_1_CumA_like"/>
    <property type="match status" value="1"/>
</dbReference>
<dbReference type="FunFam" id="2.60.40.420:FF:000085">
    <property type="entry name" value="Multicopper oxidase, putative"/>
    <property type="match status" value="1"/>
</dbReference>
<dbReference type="Gene3D" id="2.60.40.420">
    <property type="entry name" value="Cupredoxins - blue copper proteins"/>
    <property type="match status" value="3"/>
</dbReference>
<dbReference type="GO" id="GO:0030288">
    <property type="term" value="C:outer membrane-bounded periplasmic space"/>
    <property type="evidence" value="ECO:0007669"/>
    <property type="project" value="TreeGrafter"/>
</dbReference>
<feature type="signal peptide" evidence="4">
    <location>
        <begin position="1"/>
        <end position="27"/>
    </location>
</feature>
<dbReference type="STRING" id="282199.GCA_001049735_00802"/>
<sequence length="465" mass="50948">MSQTRRDILRMGASLGFGALVPRTLLAATSSPISIVASVANVQLAPSDYPKTEVWGFNGQMPGTEIRVKQGDRIVRRFVNELPQASSVHWHGLRIDNAMDGVSGLTQDAVPPGEAFDYEFAATDAGTYWYHAHNRSMEQVARGLYGALIVEETEPVDVDREEVLILDDWLLNPETAQLDPEFDAPHDRSHAGRRGNYIATNGTAETELPVKANERLRLRLINAANARIFLLGLSGFDGWVMAYDGMPLEVPEKVEGDFLLAPGQRVDLFVDVTAEVGEVAHLVRFDDETGASQAAFPVEAAESSTPRRTSPVSLPANPNMSVPGTQSAKRFELKMEGGAMGSLRSATLEGEKTSFRKMVAANQFWSFNGVVGMTDAPLAELSSGETARVKIHNDTVFPHAMHLHGMHFREILENDEMGPLRDTILVFGDETREIAFVANNPGKWLFHCHMLAHAASGMATWINVT</sequence>
<organism evidence="8 9">
    <name type="scientific">Nereida ignava</name>
    <dbReference type="NCBI Taxonomy" id="282199"/>
    <lineage>
        <taxon>Bacteria</taxon>
        <taxon>Pseudomonadati</taxon>
        <taxon>Pseudomonadota</taxon>
        <taxon>Alphaproteobacteria</taxon>
        <taxon>Rhodobacterales</taxon>
        <taxon>Roseobacteraceae</taxon>
        <taxon>Nereida</taxon>
    </lineage>
</organism>
<dbReference type="Pfam" id="PF00394">
    <property type="entry name" value="Cu-oxidase"/>
    <property type="match status" value="1"/>
</dbReference>
<keyword evidence="2 8" id="KW-0560">Oxidoreductase</keyword>
<dbReference type="InterPro" id="IPR011706">
    <property type="entry name" value="Cu-oxidase_C"/>
</dbReference>
<evidence type="ECO:0000256" key="1">
    <source>
        <dbReference type="ARBA" id="ARBA00022723"/>
    </source>
</evidence>
<dbReference type="GO" id="GO:0016491">
    <property type="term" value="F:oxidoreductase activity"/>
    <property type="evidence" value="ECO:0007669"/>
    <property type="project" value="UniProtKB-KW"/>
</dbReference>
<feature type="domain" description="Plastocyanin-like" evidence="7">
    <location>
        <begin position="39"/>
        <end position="153"/>
    </location>
</feature>
<dbReference type="PANTHER" id="PTHR11709:SF2">
    <property type="entry name" value="MULTICOPPER OXIDASE LPR1"/>
    <property type="match status" value="1"/>
</dbReference>
<dbReference type="InterPro" id="IPR011707">
    <property type="entry name" value="Cu-oxidase-like_N"/>
</dbReference>
<evidence type="ECO:0000259" key="7">
    <source>
        <dbReference type="Pfam" id="PF07732"/>
    </source>
</evidence>
<feature type="domain" description="Plastocyanin-like" evidence="6">
    <location>
        <begin position="359"/>
        <end position="464"/>
    </location>
</feature>
<evidence type="ECO:0000256" key="3">
    <source>
        <dbReference type="SAM" id="MobiDB-lite"/>
    </source>
</evidence>
<feature type="compositionally biased region" description="Polar residues" evidence="3">
    <location>
        <begin position="302"/>
        <end position="324"/>
    </location>
</feature>
<keyword evidence="4" id="KW-0732">Signal</keyword>
<dbReference type="Pfam" id="PF07732">
    <property type="entry name" value="Cu-oxidase_3"/>
    <property type="match status" value="1"/>
</dbReference>
<feature type="chain" id="PRO_5006712194" evidence="4">
    <location>
        <begin position="28"/>
        <end position="465"/>
    </location>
</feature>
<evidence type="ECO:0000256" key="4">
    <source>
        <dbReference type="SAM" id="SignalP"/>
    </source>
</evidence>
<dbReference type="PROSITE" id="PS00080">
    <property type="entry name" value="MULTICOPPER_OXIDASE2"/>
    <property type="match status" value="1"/>
</dbReference>
<dbReference type="SUPFAM" id="SSF49503">
    <property type="entry name" value="Cupredoxins"/>
    <property type="match status" value="3"/>
</dbReference>
<gene>
    <name evidence="8" type="primary">mco_2</name>
    <name evidence="8" type="ORF">NIG5292_00802</name>
</gene>
<accession>A0A0U1NJ92</accession>
<dbReference type="InterPro" id="IPR045087">
    <property type="entry name" value="Cu-oxidase_fam"/>
</dbReference>
<dbReference type="EMBL" id="CVQV01000004">
    <property type="protein sequence ID" value="CRK74765.1"/>
    <property type="molecule type" value="Genomic_DNA"/>
</dbReference>
<keyword evidence="1" id="KW-0479">Metal-binding</keyword>
<evidence type="ECO:0000259" key="6">
    <source>
        <dbReference type="Pfam" id="PF07731"/>
    </source>
</evidence>
<feature type="domain" description="Plastocyanin-like" evidence="5">
    <location>
        <begin position="194"/>
        <end position="277"/>
    </location>
</feature>
<proteinExistence type="predicted"/>
<dbReference type="PANTHER" id="PTHR11709">
    <property type="entry name" value="MULTI-COPPER OXIDASE"/>
    <property type="match status" value="1"/>
</dbReference>
<dbReference type="InterPro" id="IPR001117">
    <property type="entry name" value="Cu-oxidase_2nd"/>
</dbReference>
<dbReference type="InterPro" id="IPR008972">
    <property type="entry name" value="Cupredoxin"/>
</dbReference>